<proteinExistence type="predicted"/>
<name>A0A5C3NPI5_9APHY</name>
<dbReference type="InParanoid" id="A0A5C3NPI5"/>
<dbReference type="CDD" id="cd00303">
    <property type="entry name" value="retropepsin_like"/>
    <property type="match status" value="1"/>
</dbReference>
<reference evidence="1 2" key="1">
    <citation type="journal article" date="2019" name="Nat. Ecol. Evol.">
        <title>Megaphylogeny resolves global patterns of mushroom evolution.</title>
        <authorList>
            <person name="Varga T."/>
            <person name="Krizsan K."/>
            <person name="Foldi C."/>
            <person name="Dima B."/>
            <person name="Sanchez-Garcia M."/>
            <person name="Sanchez-Ramirez S."/>
            <person name="Szollosi G.J."/>
            <person name="Szarkandi J.G."/>
            <person name="Papp V."/>
            <person name="Albert L."/>
            <person name="Andreopoulos W."/>
            <person name="Angelini C."/>
            <person name="Antonin V."/>
            <person name="Barry K.W."/>
            <person name="Bougher N.L."/>
            <person name="Buchanan P."/>
            <person name="Buyck B."/>
            <person name="Bense V."/>
            <person name="Catcheside P."/>
            <person name="Chovatia M."/>
            <person name="Cooper J."/>
            <person name="Damon W."/>
            <person name="Desjardin D."/>
            <person name="Finy P."/>
            <person name="Geml J."/>
            <person name="Haridas S."/>
            <person name="Hughes K."/>
            <person name="Justo A."/>
            <person name="Karasinski D."/>
            <person name="Kautmanova I."/>
            <person name="Kiss B."/>
            <person name="Kocsube S."/>
            <person name="Kotiranta H."/>
            <person name="LaButti K.M."/>
            <person name="Lechner B.E."/>
            <person name="Liimatainen K."/>
            <person name="Lipzen A."/>
            <person name="Lukacs Z."/>
            <person name="Mihaltcheva S."/>
            <person name="Morgado L.N."/>
            <person name="Niskanen T."/>
            <person name="Noordeloos M.E."/>
            <person name="Ohm R.A."/>
            <person name="Ortiz-Santana B."/>
            <person name="Ovrebo C."/>
            <person name="Racz N."/>
            <person name="Riley R."/>
            <person name="Savchenko A."/>
            <person name="Shiryaev A."/>
            <person name="Soop K."/>
            <person name="Spirin V."/>
            <person name="Szebenyi C."/>
            <person name="Tomsovsky M."/>
            <person name="Tulloss R.E."/>
            <person name="Uehling J."/>
            <person name="Grigoriev I.V."/>
            <person name="Vagvolgyi C."/>
            <person name="Papp T."/>
            <person name="Martin F.M."/>
            <person name="Miettinen O."/>
            <person name="Hibbett D.S."/>
            <person name="Nagy L.G."/>
        </authorList>
    </citation>
    <scope>NUCLEOTIDE SEQUENCE [LARGE SCALE GENOMIC DNA]</scope>
    <source>
        <strain evidence="1 2">HHB13444</strain>
    </source>
</reference>
<dbReference type="InterPro" id="IPR021109">
    <property type="entry name" value="Peptidase_aspartic_dom_sf"/>
</dbReference>
<accession>A0A5C3NPI5</accession>
<protein>
    <submittedName>
        <fullName evidence="1">Uncharacterized protein</fullName>
    </submittedName>
</protein>
<feature type="non-terminal residue" evidence="1">
    <location>
        <position position="1"/>
    </location>
</feature>
<organism evidence="1 2">
    <name type="scientific">Polyporus arcularius HHB13444</name>
    <dbReference type="NCBI Taxonomy" id="1314778"/>
    <lineage>
        <taxon>Eukaryota</taxon>
        <taxon>Fungi</taxon>
        <taxon>Dikarya</taxon>
        <taxon>Basidiomycota</taxon>
        <taxon>Agaricomycotina</taxon>
        <taxon>Agaricomycetes</taxon>
        <taxon>Polyporales</taxon>
        <taxon>Polyporaceae</taxon>
        <taxon>Polyporus</taxon>
    </lineage>
</organism>
<dbReference type="Gene3D" id="2.40.70.10">
    <property type="entry name" value="Acid Proteases"/>
    <property type="match status" value="1"/>
</dbReference>
<dbReference type="Proteomes" id="UP000308197">
    <property type="component" value="Unassembled WGS sequence"/>
</dbReference>
<feature type="non-terminal residue" evidence="1">
    <location>
        <position position="189"/>
    </location>
</feature>
<sequence length="189" mass="20758">AMLDSGSMTDMMSTTLVDQLKIAKEVIAKPLPLHMAVQGSKSNVSCVATAEFVYQDISCQRTFDVVNLDTYDVILGTPFMFQHQVALGLNPARVVIGSAVPLPIVGEEVAVISAAVVDMLEGHLDRLRELLRAEAADLCQDGARTELPPLRAINHTIPLIDETKIYTWRPSKCPEALKPLWRAKKSDYV</sequence>
<dbReference type="STRING" id="1314778.A0A5C3NPI5"/>
<evidence type="ECO:0000313" key="1">
    <source>
        <dbReference type="EMBL" id="TFK78922.1"/>
    </source>
</evidence>
<dbReference type="EMBL" id="ML212258">
    <property type="protein sequence ID" value="TFK78922.1"/>
    <property type="molecule type" value="Genomic_DNA"/>
</dbReference>
<evidence type="ECO:0000313" key="2">
    <source>
        <dbReference type="Proteomes" id="UP000308197"/>
    </source>
</evidence>
<keyword evidence="2" id="KW-1185">Reference proteome</keyword>
<dbReference type="AlphaFoldDB" id="A0A5C3NPI5"/>
<gene>
    <name evidence="1" type="ORF">K466DRAFT_446438</name>
</gene>